<feature type="region of interest" description="Disordered" evidence="1">
    <location>
        <begin position="343"/>
        <end position="363"/>
    </location>
</feature>
<sequence length="522" mass="58928">MDTPSTPEKRMGAWPPISPDTPISKREIHHEMDGFPETFGKITTLEQIAAASKYGAVILNSRDDRIKELALETYIERNCDWGKAWAEIMMYRLIGKSSAFFIPRQALDVALVEELGHAVGLWVSLAARGIVANLGQQADIDAATLADKLNWYMVAYKLRNEIQEWTRESLNMLRWEIYQLLHGEGENQKGKSAQLRIVQKPAVLNGLRIRGLPDNEDEAPRQQPTPKTPQLAKFQNHIPVQEQSNEEHEEPGFPQTPKSEQVLAKRVCKVTEDSPKNNDEEPSQQVTRKSTRLQSMRAVDYRGWAGRIPYQNSPVASVPINSETTYPKTPDAPQRVRLVVNKESSGVQLGSPPSAPKREKVRKFRNRRSEVFNPDHPMRGISNKVGTGKQKEDKCGLVRLLTRLENRNGVLEATVAEKEKACSLAESVADTARADLRKRNNDMMMTLRGVARVQVESMSQELQAIAIQRFLTIQDEADSPLQMALDNEDEARAALRNAEKERVVFAKKFEDFRCMAIDLLGE</sequence>
<accession>A0A370TXI0</accession>
<keyword evidence="3" id="KW-1185">Reference proteome</keyword>
<dbReference type="OrthoDB" id="3540981at2759"/>
<evidence type="ECO:0000313" key="2">
    <source>
        <dbReference type="EMBL" id="RDL40245.1"/>
    </source>
</evidence>
<feature type="region of interest" description="Disordered" evidence="1">
    <location>
        <begin position="208"/>
        <end position="293"/>
    </location>
</feature>
<name>A0A370TXI0_9HELO</name>
<feature type="region of interest" description="Disordered" evidence="1">
    <location>
        <begin position="1"/>
        <end position="22"/>
    </location>
</feature>
<dbReference type="AlphaFoldDB" id="A0A370TXI0"/>
<feature type="compositionally biased region" description="Basic and acidic residues" evidence="1">
    <location>
        <begin position="269"/>
        <end position="279"/>
    </location>
</feature>
<dbReference type="GeneID" id="43593073"/>
<dbReference type="RefSeq" id="XP_031872901.1">
    <property type="nucleotide sequence ID" value="XM_032008847.1"/>
</dbReference>
<dbReference type="EMBL" id="NPIC01000001">
    <property type="protein sequence ID" value="RDL40245.1"/>
    <property type="molecule type" value="Genomic_DNA"/>
</dbReference>
<proteinExistence type="predicted"/>
<dbReference type="Proteomes" id="UP000254866">
    <property type="component" value="Unassembled WGS sequence"/>
</dbReference>
<comment type="caution">
    <text evidence="2">The sequence shown here is derived from an EMBL/GenBank/DDBJ whole genome shotgun (WGS) entry which is preliminary data.</text>
</comment>
<reference evidence="2 3" key="1">
    <citation type="journal article" date="2018" name="IMA Fungus">
        <title>IMA Genome-F 9: Draft genome sequence of Annulohypoxylon stygium, Aspergillus mulundensis, Berkeleyomyces basicola (syn. Thielaviopsis basicola), Ceratocystis smalleyi, two Cercospora beticola strains, Coleophoma cylindrospora, Fusarium fracticaudum, Phialophora cf. hyalina, and Morchella septimelata.</title>
        <authorList>
            <person name="Wingfield B.D."/>
            <person name="Bills G.F."/>
            <person name="Dong Y."/>
            <person name="Huang W."/>
            <person name="Nel W.J."/>
            <person name="Swalarsk-Parry B.S."/>
            <person name="Vaghefi N."/>
            <person name="Wilken P.M."/>
            <person name="An Z."/>
            <person name="de Beer Z.W."/>
            <person name="De Vos L."/>
            <person name="Chen L."/>
            <person name="Duong T.A."/>
            <person name="Gao Y."/>
            <person name="Hammerbacher A."/>
            <person name="Kikkert J.R."/>
            <person name="Li Y."/>
            <person name="Li H."/>
            <person name="Li K."/>
            <person name="Li Q."/>
            <person name="Liu X."/>
            <person name="Ma X."/>
            <person name="Naidoo K."/>
            <person name="Pethybridge S.J."/>
            <person name="Sun J."/>
            <person name="Steenkamp E.T."/>
            <person name="van der Nest M.A."/>
            <person name="van Wyk S."/>
            <person name="Wingfield M.J."/>
            <person name="Xiong C."/>
            <person name="Yue Q."/>
            <person name="Zhang X."/>
        </authorList>
    </citation>
    <scope>NUCLEOTIDE SEQUENCE [LARGE SCALE GENOMIC DNA]</scope>
    <source>
        <strain evidence="2 3">BP 5553</strain>
    </source>
</reference>
<organism evidence="2 3">
    <name type="scientific">Venustampulla echinocandica</name>
    <dbReference type="NCBI Taxonomy" id="2656787"/>
    <lineage>
        <taxon>Eukaryota</taxon>
        <taxon>Fungi</taxon>
        <taxon>Dikarya</taxon>
        <taxon>Ascomycota</taxon>
        <taxon>Pezizomycotina</taxon>
        <taxon>Leotiomycetes</taxon>
        <taxon>Helotiales</taxon>
        <taxon>Pleuroascaceae</taxon>
        <taxon>Venustampulla</taxon>
    </lineage>
</organism>
<gene>
    <name evidence="2" type="ORF">BP5553_00224</name>
</gene>
<evidence type="ECO:0000313" key="3">
    <source>
        <dbReference type="Proteomes" id="UP000254866"/>
    </source>
</evidence>
<evidence type="ECO:0000256" key="1">
    <source>
        <dbReference type="SAM" id="MobiDB-lite"/>
    </source>
</evidence>
<feature type="compositionally biased region" description="Polar residues" evidence="1">
    <location>
        <begin position="283"/>
        <end position="293"/>
    </location>
</feature>
<protein>
    <submittedName>
        <fullName evidence="2">Uncharacterized protein</fullName>
    </submittedName>
</protein>